<protein>
    <submittedName>
        <fullName evidence="1">Uncharacterized protein</fullName>
    </submittedName>
</protein>
<accession>A0A8J6T584</accession>
<gene>
    <name evidence="1" type="ORF">H8E19_13055</name>
</gene>
<dbReference type="AlphaFoldDB" id="A0A8J6T584"/>
<evidence type="ECO:0000313" key="1">
    <source>
        <dbReference type="EMBL" id="MBC8178327.1"/>
    </source>
</evidence>
<dbReference type="InterPro" id="IPR046653">
    <property type="entry name" value="DUF6765"/>
</dbReference>
<name>A0A8J6T584_9DELT</name>
<sequence>MKIDLHFYGIAVLARAGGFNEEEALTIAYASQYVDDSTESEPLQVGKMIFEPVRTAHYGLEAFDWSVQKKIYIPFHFLPARPIRKPGDTFLTAPGSKFTHMVWDHACSETDTASRPISMGIALHTFADSWSHKWFSGRLNSENDVENIHVFEDNHWKHLKLENIYLDTMPQIGHAEAGSYPDLPQIRWKYRRKGQQNTSERKNSEDFLKACKEIHRLLTDVEKDDSTELIPWGNLAKPIYYLLKSPEYDQEKRWKMWREEFADLFIDNEFDYDKLAWRKEALEPKRKKDIEWDDFSQTEFGRLKFPYKEGFYESNWVRFHRGALKQRHFVLENLL</sequence>
<proteinExistence type="predicted"/>
<dbReference type="Pfam" id="PF20551">
    <property type="entry name" value="DUF6765"/>
    <property type="match status" value="1"/>
</dbReference>
<evidence type="ECO:0000313" key="2">
    <source>
        <dbReference type="Proteomes" id="UP000650524"/>
    </source>
</evidence>
<reference evidence="1 2" key="1">
    <citation type="submission" date="2020-08" db="EMBL/GenBank/DDBJ databases">
        <title>Bridging the membrane lipid divide: bacteria of the FCB group superphylum have the potential to synthesize archaeal ether lipids.</title>
        <authorList>
            <person name="Villanueva L."/>
            <person name="Von Meijenfeldt F.A.B."/>
            <person name="Westbye A.B."/>
            <person name="Yadav S."/>
            <person name="Hopmans E.C."/>
            <person name="Dutilh B.E."/>
            <person name="Sinninghe Damste J.S."/>
        </authorList>
    </citation>
    <scope>NUCLEOTIDE SEQUENCE [LARGE SCALE GENOMIC DNA]</scope>
    <source>
        <strain evidence="1">NIOZ-UU27</strain>
    </source>
</reference>
<dbReference type="Proteomes" id="UP000650524">
    <property type="component" value="Unassembled WGS sequence"/>
</dbReference>
<organism evidence="1 2">
    <name type="scientific">Candidatus Desulfacyla euxinica</name>
    <dbReference type="NCBI Taxonomy" id="2841693"/>
    <lineage>
        <taxon>Bacteria</taxon>
        <taxon>Deltaproteobacteria</taxon>
        <taxon>Candidatus Desulfacyla</taxon>
    </lineage>
</organism>
<dbReference type="EMBL" id="JACNJD010000273">
    <property type="protein sequence ID" value="MBC8178327.1"/>
    <property type="molecule type" value="Genomic_DNA"/>
</dbReference>
<comment type="caution">
    <text evidence="1">The sequence shown here is derived from an EMBL/GenBank/DDBJ whole genome shotgun (WGS) entry which is preliminary data.</text>
</comment>